<dbReference type="InterPro" id="IPR050109">
    <property type="entry name" value="HTH-type_TetR-like_transc_reg"/>
</dbReference>
<dbReference type="HOGENOM" id="CLU_096009_0_0_11"/>
<dbReference type="STRING" id="326424.FRAAL2092"/>
<dbReference type="Pfam" id="PF00440">
    <property type="entry name" value="TetR_N"/>
    <property type="match status" value="1"/>
</dbReference>
<dbReference type="PANTHER" id="PTHR30055">
    <property type="entry name" value="HTH-TYPE TRANSCRIPTIONAL REGULATOR RUTR"/>
    <property type="match status" value="1"/>
</dbReference>
<evidence type="ECO:0000313" key="5">
    <source>
        <dbReference type="EMBL" id="CAJ60741.1"/>
    </source>
</evidence>
<dbReference type="Gene3D" id="1.10.357.10">
    <property type="entry name" value="Tetracycline Repressor, domain 2"/>
    <property type="match status" value="1"/>
</dbReference>
<dbReference type="GO" id="GO:0000976">
    <property type="term" value="F:transcription cis-regulatory region binding"/>
    <property type="evidence" value="ECO:0007669"/>
    <property type="project" value="TreeGrafter"/>
</dbReference>
<name>Q0RNZ4_FRAAA</name>
<dbReference type="SUPFAM" id="SSF46689">
    <property type="entry name" value="Homeodomain-like"/>
    <property type="match status" value="1"/>
</dbReference>
<keyword evidence="6" id="KW-1185">Reference proteome</keyword>
<protein>
    <submittedName>
        <fullName evidence="5">TetR-family transcriptional regulator</fullName>
    </submittedName>
</protein>
<dbReference type="GO" id="GO:0003700">
    <property type="term" value="F:DNA-binding transcription factor activity"/>
    <property type="evidence" value="ECO:0007669"/>
    <property type="project" value="TreeGrafter"/>
</dbReference>
<sequence>MPSTDEARLMLDKVVSGHYLRGMATRAEGGGRMSAEQRRASVLAAAVVEFAHGGLTGTSTESIALRAGISQPYLFRLYPTKKALFLAVIADTFHRTATHFEQAAGELTGEAALDAMKESYQELLADPAYLLNQLQAYSGCYDAEVQAATRTGFHRLWDTVLRITGLPVDDVRQFFAYGMLFNIIAAMDLAVLDEQWAQMICLAAPPGSAASVLRPDAPSLDRPAPGALGPHTT</sequence>
<organism evidence="5 6">
    <name type="scientific">Frankia alni (strain DSM 45986 / CECT 9034 / ACN14a)</name>
    <dbReference type="NCBI Taxonomy" id="326424"/>
    <lineage>
        <taxon>Bacteria</taxon>
        <taxon>Bacillati</taxon>
        <taxon>Actinomycetota</taxon>
        <taxon>Actinomycetes</taxon>
        <taxon>Frankiales</taxon>
        <taxon>Frankiaceae</taxon>
        <taxon>Frankia</taxon>
    </lineage>
</organism>
<dbReference type="PANTHER" id="PTHR30055:SF146">
    <property type="entry name" value="HTH-TYPE TRANSCRIPTIONAL DUAL REGULATOR CECR"/>
    <property type="match status" value="1"/>
</dbReference>
<feature type="domain" description="HTH tetR-type" evidence="4">
    <location>
        <begin position="36"/>
        <end position="96"/>
    </location>
</feature>
<dbReference type="KEGG" id="fal:FRAAL2092"/>
<dbReference type="OrthoDB" id="3691941at2"/>
<evidence type="ECO:0000259" key="4">
    <source>
        <dbReference type="PROSITE" id="PS50977"/>
    </source>
</evidence>
<dbReference type="InterPro" id="IPR001647">
    <property type="entry name" value="HTH_TetR"/>
</dbReference>
<proteinExistence type="predicted"/>
<evidence type="ECO:0000256" key="3">
    <source>
        <dbReference type="SAM" id="MobiDB-lite"/>
    </source>
</evidence>
<accession>Q0RNZ4</accession>
<gene>
    <name evidence="5" type="ordered locus">FRAAL2092</name>
</gene>
<dbReference type="InterPro" id="IPR009057">
    <property type="entry name" value="Homeodomain-like_sf"/>
</dbReference>
<dbReference type="eggNOG" id="COG1309">
    <property type="taxonomic scope" value="Bacteria"/>
</dbReference>
<dbReference type="AlphaFoldDB" id="Q0RNZ4"/>
<dbReference type="PROSITE" id="PS50977">
    <property type="entry name" value="HTH_TETR_2"/>
    <property type="match status" value="1"/>
</dbReference>
<dbReference type="EMBL" id="CT573213">
    <property type="protein sequence ID" value="CAJ60741.1"/>
    <property type="molecule type" value="Genomic_DNA"/>
</dbReference>
<keyword evidence="1 2" id="KW-0238">DNA-binding</keyword>
<feature type="region of interest" description="Disordered" evidence="3">
    <location>
        <begin position="213"/>
        <end position="233"/>
    </location>
</feature>
<evidence type="ECO:0000313" key="6">
    <source>
        <dbReference type="Proteomes" id="UP000000657"/>
    </source>
</evidence>
<evidence type="ECO:0000256" key="1">
    <source>
        <dbReference type="ARBA" id="ARBA00023125"/>
    </source>
</evidence>
<reference evidence="5 6" key="1">
    <citation type="journal article" date="2007" name="Genome Res.">
        <title>Genome characteristics of facultatively symbiotic Frankia sp. strains reflect host range and host plant biogeography.</title>
        <authorList>
            <person name="Normand P."/>
            <person name="Lapierre P."/>
            <person name="Tisa L.S."/>
            <person name="Gogarten J.P."/>
            <person name="Alloisio N."/>
            <person name="Bagnarol E."/>
            <person name="Bassi C.A."/>
            <person name="Berry A.M."/>
            <person name="Bickhart D.M."/>
            <person name="Choisne N."/>
            <person name="Couloux A."/>
            <person name="Cournoyer B."/>
            <person name="Cruveiller S."/>
            <person name="Daubin V."/>
            <person name="Demange N."/>
            <person name="Francino M.P."/>
            <person name="Goltsman E."/>
            <person name="Huang Y."/>
            <person name="Kopp O.R."/>
            <person name="Labarre L."/>
            <person name="Lapidus A."/>
            <person name="Lavire C."/>
            <person name="Marechal J."/>
            <person name="Martinez M."/>
            <person name="Mastronunzio J.E."/>
            <person name="Mullin B.C."/>
            <person name="Niemann J."/>
            <person name="Pujic P."/>
            <person name="Rawnsley T."/>
            <person name="Rouy Z."/>
            <person name="Schenowitz C."/>
            <person name="Sellstedt A."/>
            <person name="Tavares F."/>
            <person name="Tomkins J.P."/>
            <person name="Vallenet D."/>
            <person name="Valverde C."/>
            <person name="Wall L.G."/>
            <person name="Wang Y."/>
            <person name="Medigue C."/>
            <person name="Benson D.R."/>
        </authorList>
    </citation>
    <scope>NUCLEOTIDE SEQUENCE [LARGE SCALE GENOMIC DNA]</scope>
    <source>
        <strain evidence="6">DSM 45986 / CECT 9034 / ACN14a</strain>
    </source>
</reference>
<dbReference type="Proteomes" id="UP000000657">
    <property type="component" value="Chromosome"/>
</dbReference>
<evidence type="ECO:0000256" key="2">
    <source>
        <dbReference type="PROSITE-ProRule" id="PRU00335"/>
    </source>
</evidence>
<feature type="DNA-binding region" description="H-T-H motif" evidence="2">
    <location>
        <begin position="59"/>
        <end position="78"/>
    </location>
</feature>